<proteinExistence type="inferred from homology"/>
<dbReference type="RefSeq" id="WP_183391286.1">
    <property type="nucleotide sequence ID" value="NZ_JACHVY010000001.1"/>
</dbReference>
<feature type="domain" description="EamA" evidence="7">
    <location>
        <begin position="17"/>
        <end position="152"/>
    </location>
</feature>
<evidence type="ECO:0000256" key="5">
    <source>
        <dbReference type="ARBA" id="ARBA00023136"/>
    </source>
</evidence>
<dbReference type="PANTHER" id="PTHR32322">
    <property type="entry name" value="INNER MEMBRANE TRANSPORTER"/>
    <property type="match status" value="1"/>
</dbReference>
<feature type="transmembrane region" description="Helical" evidence="6">
    <location>
        <begin position="198"/>
        <end position="221"/>
    </location>
</feature>
<evidence type="ECO:0000313" key="8">
    <source>
        <dbReference type="EMBL" id="MBB2901330.1"/>
    </source>
</evidence>
<dbReference type="Proteomes" id="UP000533269">
    <property type="component" value="Unassembled WGS sequence"/>
</dbReference>
<dbReference type="GO" id="GO:0016020">
    <property type="term" value="C:membrane"/>
    <property type="evidence" value="ECO:0007669"/>
    <property type="project" value="UniProtKB-SubCell"/>
</dbReference>
<dbReference type="PANTHER" id="PTHR32322:SF2">
    <property type="entry name" value="EAMA DOMAIN-CONTAINING PROTEIN"/>
    <property type="match status" value="1"/>
</dbReference>
<evidence type="ECO:0000256" key="6">
    <source>
        <dbReference type="SAM" id="Phobius"/>
    </source>
</evidence>
<feature type="transmembrane region" description="Helical" evidence="6">
    <location>
        <begin position="44"/>
        <end position="62"/>
    </location>
</feature>
<organism evidence="8 9">
    <name type="scientific">Kineococcus radiotolerans</name>
    <dbReference type="NCBI Taxonomy" id="131568"/>
    <lineage>
        <taxon>Bacteria</taxon>
        <taxon>Bacillati</taxon>
        <taxon>Actinomycetota</taxon>
        <taxon>Actinomycetes</taxon>
        <taxon>Kineosporiales</taxon>
        <taxon>Kineosporiaceae</taxon>
        <taxon>Kineococcus</taxon>
    </lineage>
</organism>
<feature type="transmembrane region" description="Helical" evidence="6">
    <location>
        <begin position="166"/>
        <end position="186"/>
    </location>
</feature>
<comment type="similarity">
    <text evidence="2">Belongs to the EamA transporter family.</text>
</comment>
<keyword evidence="3 6" id="KW-0812">Transmembrane</keyword>
<evidence type="ECO:0000259" key="7">
    <source>
        <dbReference type="Pfam" id="PF00892"/>
    </source>
</evidence>
<evidence type="ECO:0000256" key="4">
    <source>
        <dbReference type="ARBA" id="ARBA00022989"/>
    </source>
</evidence>
<name>A0A7W4TM26_KINRA</name>
<dbReference type="SUPFAM" id="SSF103481">
    <property type="entry name" value="Multidrug resistance efflux transporter EmrE"/>
    <property type="match status" value="2"/>
</dbReference>
<protein>
    <submittedName>
        <fullName evidence="8">Drug/metabolite transporter (DMT)-like permease</fullName>
    </submittedName>
</protein>
<reference evidence="8 9" key="1">
    <citation type="submission" date="2020-08" db="EMBL/GenBank/DDBJ databases">
        <title>The Agave Microbiome: Exploring the role of microbial communities in plant adaptations to desert environments.</title>
        <authorList>
            <person name="Partida-Martinez L.P."/>
        </authorList>
    </citation>
    <scope>NUCLEOTIDE SEQUENCE [LARGE SCALE GENOMIC DNA]</scope>
    <source>
        <strain evidence="8 9">AS2.23</strain>
    </source>
</reference>
<feature type="transmembrane region" description="Helical" evidence="6">
    <location>
        <begin position="12"/>
        <end position="32"/>
    </location>
</feature>
<dbReference type="EMBL" id="JACHVY010000001">
    <property type="protein sequence ID" value="MBB2901330.1"/>
    <property type="molecule type" value="Genomic_DNA"/>
</dbReference>
<evidence type="ECO:0000256" key="1">
    <source>
        <dbReference type="ARBA" id="ARBA00004141"/>
    </source>
</evidence>
<evidence type="ECO:0000256" key="2">
    <source>
        <dbReference type="ARBA" id="ARBA00007362"/>
    </source>
</evidence>
<comment type="caution">
    <text evidence="8">The sequence shown here is derived from an EMBL/GenBank/DDBJ whole genome shotgun (WGS) entry which is preliminary data.</text>
</comment>
<feature type="transmembrane region" description="Helical" evidence="6">
    <location>
        <begin position="83"/>
        <end position="105"/>
    </location>
</feature>
<dbReference type="InterPro" id="IPR000620">
    <property type="entry name" value="EamA_dom"/>
</dbReference>
<keyword evidence="4 6" id="KW-1133">Transmembrane helix</keyword>
<dbReference type="InterPro" id="IPR037185">
    <property type="entry name" value="EmrE-like"/>
</dbReference>
<feature type="transmembrane region" description="Helical" evidence="6">
    <location>
        <begin position="256"/>
        <end position="275"/>
    </location>
</feature>
<feature type="transmembrane region" description="Helical" evidence="6">
    <location>
        <begin position="227"/>
        <end position="249"/>
    </location>
</feature>
<feature type="domain" description="EamA" evidence="7">
    <location>
        <begin position="173"/>
        <end position="299"/>
    </location>
</feature>
<evidence type="ECO:0000256" key="3">
    <source>
        <dbReference type="ARBA" id="ARBA00022692"/>
    </source>
</evidence>
<dbReference type="Pfam" id="PF00892">
    <property type="entry name" value="EamA"/>
    <property type="match status" value="2"/>
</dbReference>
<comment type="subcellular location">
    <subcellularLocation>
        <location evidence="1">Membrane</location>
        <topology evidence="1">Multi-pass membrane protein</topology>
    </subcellularLocation>
</comment>
<gene>
    <name evidence="8" type="ORF">FHR75_002118</name>
</gene>
<feature type="transmembrane region" description="Helical" evidence="6">
    <location>
        <begin position="138"/>
        <end position="154"/>
    </location>
</feature>
<feature type="transmembrane region" description="Helical" evidence="6">
    <location>
        <begin position="281"/>
        <end position="300"/>
    </location>
</feature>
<dbReference type="AlphaFoldDB" id="A0A7W4TM26"/>
<dbReference type="InterPro" id="IPR050638">
    <property type="entry name" value="AA-Vitamin_Transporters"/>
</dbReference>
<reference evidence="8 9" key="2">
    <citation type="submission" date="2020-08" db="EMBL/GenBank/DDBJ databases">
        <authorList>
            <person name="Partida-Martinez L."/>
            <person name="Huntemann M."/>
            <person name="Clum A."/>
            <person name="Wang J."/>
            <person name="Palaniappan K."/>
            <person name="Ritter S."/>
            <person name="Chen I.-M."/>
            <person name="Stamatis D."/>
            <person name="Reddy T."/>
            <person name="O'Malley R."/>
            <person name="Daum C."/>
            <person name="Shapiro N."/>
            <person name="Ivanova N."/>
            <person name="Kyrpides N."/>
            <person name="Woyke T."/>
        </authorList>
    </citation>
    <scope>NUCLEOTIDE SEQUENCE [LARGE SCALE GENOMIC DNA]</scope>
    <source>
        <strain evidence="8 9">AS2.23</strain>
    </source>
</reference>
<feature type="transmembrane region" description="Helical" evidence="6">
    <location>
        <begin position="111"/>
        <end position="131"/>
    </location>
</feature>
<sequence length="313" mass="31841">MGKPIGVLHRPAGLAVLSALFVLCWSSGFVGAKLGTRDADVLTVLAWRTVPLAAVLLLVGWVRRTRADPRPPPVPAAELARQAGVGALSQSGYLLSVYWAVGLGVSTGTTALVDGVQPLVVAALAGPLLGVAVSGRQWLGLALGLTGVLVVTLADAASPRTDAPGWAYAVPAAGMLCLVAATLLDRRAGTPPRPLRNLTVHCTTSAVLLGGAALATGAATVPEDPRFWLATAWAVVLPTFGGYGLYWLLLDRVGVTAVNGLLFLVPPVTTAWGALAFGEPVTATTAGGLALALLATRLVGGTPLRGARPRGRG</sequence>
<accession>A0A7W4TM26</accession>
<keyword evidence="5 6" id="KW-0472">Membrane</keyword>
<evidence type="ECO:0000313" key="9">
    <source>
        <dbReference type="Proteomes" id="UP000533269"/>
    </source>
</evidence>